<keyword evidence="1" id="KW-1133">Transmembrane helix</keyword>
<reference evidence="2 3" key="1">
    <citation type="submission" date="2018-08" db="EMBL/GenBank/DDBJ databases">
        <title>A genome reference for cultivated species of the human gut microbiota.</title>
        <authorList>
            <person name="Zou Y."/>
            <person name="Xue W."/>
            <person name="Luo G."/>
        </authorList>
    </citation>
    <scope>NUCLEOTIDE SEQUENCE [LARGE SCALE GENOMIC DNA]</scope>
    <source>
        <strain evidence="2 3">AM25-1</strain>
    </source>
</reference>
<dbReference type="AlphaFoldDB" id="A0A414PZC8"/>
<keyword evidence="1" id="KW-0472">Membrane</keyword>
<feature type="transmembrane region" description="Helical" evidence="1">
    <location>
        <begin position="133"/>
        <end position="155"/>
    </location>
</feature>
<dbReference type="Pfam" id="PF02681">
    <property type="entry name" value="DUF212"/>
    <property type="match status" value="1"/>
</dbReference>
<keyword evidence="1" id="KW-0812">Transmembrane</keyword>
<protein>
    <submittedName>
        <fullName evidence="2">Divergent PAP2 family protein</fullName>
    </submittedName>
</protein>
<proteinExistence type="predicted"/>
<gene>
    <name evidence="2" type="ORF">DW663_03790</name>
</gene>
<name>A0A414PZC8_FUSMR</name>
<dbReference type="PANTHER" id="PTHR31446">
    <property type="entry name" value="ACID PHOSPHATASE/VANADIUM-DEPENDENT HALOPEROXIDASE-RELATED PROTEIN"/>
    <property type="match status" value="1"/>
</dbReference>
<comment type="caution">
    <text evidence="2">The sequence shown here is derived from an EMBL/GenBank/DDBJ whole genome shotgun (WGS) entry which is preliminary data.</text>
</comment>
<evidence type="ECO:0000256" key="1">
    <source>
        <dbReference type="SAM" id="Phobius"/>
    </source>
</evidence>
<sequence>MSRGIIFGNRILDIVFIAWFIAQFYKVLTTIFSDGKLNIRRMWETGGMPSSHSSTVSCLTTCIGIRHGISSDIFAIAIILSGIVMYDATGIRRAAGKQAGVINQFVEKIPLMLGEKRYEKYFGKEKSEKLKELLGHTPFEVLVGCILGIGVGLIFTDYLQG</sequence>
<dbReference type="RefSeq" id="WP_005883658.1">
    <property type="nucleotide sequence ID" value="NZ_CABMMQ010000001.1"/>
</dbReference>
<feature type="transmembrane region" description="Helical" evidence="1">
    <location>
        <begin position="12"/>
        <end position="32"/>
    </location>
</feature>
<dbReference type="Proteomes" id="UP000284676">
    <property type="component" value="Unassembled WGS sequence"/>
</dbReference>
<dbReference type="PANTHER" id="PTHR31446:SF29">
    <property type="entry name" value="ACID PHOSPHATASE_VANADIUM-DEPENDENT HALOPEROXIDASE-RELATED PROTEIN"/>
    <property type="match status" value="1"/>
</dbReference>
<organism evidence="2 3">
    <name type="scientific">Fusobacterium mortiferum</name>
    <dbReference type="NCBI Taxonomy" id="850"/>
    <lineage>
        <taxon>Bacteria</taxon>
        <taxon>Fusobacteriati</taxon>
        <taxon>Fusobacteriota</taxon>
        <taxon>Fusobacteriia</taxon>
        <taxon>Fusobacteriales</taxon>
        <taxon>Fusobacteriaceae</taxon>
        <taxon>Fusobacterium</taxon>
    </lineage>
</organism>
<dbReference type="GeneID" id="62762835"/>
<dbReference type="InterPro" id="IPR003832">
    <property type="entry name" value="DUF212"/>
</dbReference>
<evidence type="ECO:0000313" key="2">
    <source>
        <dbReference type="EMBL" id="RHF73919.1"/>
    </source>
</evidence>
<evidence type="ECO:0000313" key="3">
    <source>
        <dbReference type="Proteomes" id="UP000284676"/>
    </source>
</evidence>
<accession>A0A414PZC8</accession>
<dbReference type="EMBL" id="QRHL01000003">
    <property type="protein sequence ID" value="RHF73919.1"/>
    <property type="molecule type" value="Genomic_DNA"/>
</dbReference>